<dbReference type="RefSeq" id="WP_125258516.1">
    <property type="nucleotide sequence ID" value="NZ_CP114280.1"/>
</dbReference>
<dbReference type="InterPro" id="IPR000594">
    <property type="entry name" value="ThiF_NAD_FAD-bd"/>
</dbReference>
<name>A0ABY8G5F2_9GAMM</name>
<dbReference type="Pfam" id="PF00899">
    <property type="entry name" value="ThiF"/>
    <property type="match status" value="1"/>
</dbReference>
<accession>A0ABY8G5F2</accession>
<sequence>MKIKINSSILKCKGKIILLGKRNYQVNDVFNENVHDFLSALESGIEEDKIHEYLNNNSCGYIYEKFKELNLLVLSDNTYDGTAMEKTYDFLNFHLGSLNSPFCFNENIHVAIIGCGGTGANVGLCLATSGIKKISLIDYDNVHISNLNRQFAYDSEDLGKSKTHCLRSKLHRINPDLIISSFDRKISCYEDLNCLPGDVDLLVSAIDTPPIRSSMYTVEYSIRNKIPIIFGSAGYDTITAGPLLITEKAKEDFLGSLIDKSDVETKPITGSIASTNLLLSAILANNITSFFYPFSRPELVDLRKVYDPVSMNTLREVHYGNH</sequence>
<keyword evidence="2" id="KW-0548">Nucleotidyltransferase</keyword>
<dbReference type="GO" id="GO:0016779">
    <property type="term" value="F:nucleotidyltransferase activity"/>
    <property type="evidence" value="ECO:0007669"/>
    <property type="project" value="UniProtKB-KW"/>
</dbReference>
<keyword evidence="3" id="KW-1185">Reference proteome</keyword>
<feature type="domain" description="THIF-type NAD/FAD binding fold" evidence="1">
    <location>
        <begin position="107"/>
        <end position="317"/>
    </location>
</feature>
<keyword evidence="2" id="KW-0808">Transferase</keyword>
<organism evidence="2 3">
    <name type="scientific">Dickeya lacustris</name>
    <dbReference type="NCBI Taxonomy" id="2259638"/>
    <lineage>
        <taxon>Bacteria</taxon>
        <taxon>Pseudomonadati</taxon>
        <taxon>Pseudomonadota</taxon>
        <taxon>Gammaproteobacteria</taxon>
        <taxon>Enterobacterales</taxon>
        <taxon>Pectobacteriaceae</taxon>
        <taxon>Dickeya</taxon>
    </lineage>
</organism>
<dbReference type="Proteomes" id="UP001219630">
    <property type="component" value="Chromosome"/>
</dbReference>
<dbReference type="SUPFAM" id="SSF69572">
    <property type="entry name" value="Activating enzymes of the ubiquitin-like proteins"/>
    <property type="match status" value="1"/>
</dbReference>
<proteinExistence type="predicted"/>
<reference evidence="2 3" key="1">
    <citation type="submission" date="2022-12" db="EMBL/GenBank/DDBJ databases">
        <title>Complete genome sequencing of Dickeya lacustris type strain LMG30899.</title>
        <authorList>
            <person name="Dobhal S."/>
            <person name="Arizala D."/>
            <person name="Arif M."/>
        </authorList>
    </citation>
    <scope>NUCLEOTIDE SEQUENCE [LARGE SCALE GENOMIC DNA]</scope>
    <source>
        <strain evidence="2 3">LMG30899</strain>
    </source>
</reference>
<dbReference type="Gene3D" id="3.40.50.720">
    <property type="entry name" value="NAD(P)-binding Rossmann-like Domain"/>
    <property type="match status" value="1"/>
</dbReference>
<evidence type="ECO:0000259" key="1">
    <source>
        <dbReference type="Pfam" id="PF00899"/>
    </source>
</evidence>
<dbReference type="PANTHER" id="PTHR43267:SF1">
    <property type="entry name" value="TRNA THREONYLCARBAMOYLADENOSINE DEHYDRATASE"/>
    <property type="match status" value="1"/>
</dbReference>
<dbReference type="InterPro" id="IPR035985">
    <property type="entry name" value="Ubiquitin-activating_enz"/>
</dbReference>
<evidence type="ECO:0000313" key="3">
    <source>
        <dbReference type="Proteomes" id="UP001219630"/>
    </source>
</evidence>
<dbReference type="CDD" id="cd01483">
    <property type="entry name" value="E1_enzyme_family"/>
    <property type="match status" value="1"/>
</dbReference>
<protein>
    <submittedName>
        <fullName evidence="2">ThiF family adenylyltransferase</fullName>
    </submittedName>
</protein>
<dbReference type="EMBL" id="CP114280">
    <property type="protein sequence ID" value="WFN55150.1"/>
    <property type="molecule type" value="Genomic_DNA"/>
</dbReference>
<dbReference type="InterPro" id="IPR045886">
    <property type="entry name" value="ThiF/MoeB/HesA"/>
</dbReference>
<gene>
    <name evidence="2" type="ORF">O1Q98_16200</name>
</gene>
<dbReference type="PANTHER" id="PTHR43267">
    <property type="entry name" value="TRNA THREONYLCARBAMOYLADENOSINE DEHYDRATASE"/>
    <property type="match status" value="1"/>
</dbReference>
<evidence type="ECO:0000313" key="2">
    <source>
        <dbReference type="EMBL" id="WFN55150.1"/>
    </source>
</evidence>